<dbReference type="InterPro" id="IPR050151">
    <property type="entry name" value="Class-I_Pyr_Nuc-Dis_Oxidored"/>
</dbReference>
<dbReference type="EC" id="1.8.1.4" evidence="3 16"/>
<evidence type="ECO:0000256" key="9">
    <source>
        <dbReference type="ARBA" id="ARBA00023027"/>
    </source>
</evidence>
<dbReference type="PROSITE" id="PS00076">
    <property type="entry name" value="PYRIDINE_REDOX_1"/>
    <property type="match status" value="1"/>
</dbReference>
<feature type="binding site" evidence="14">
    <location>
        <position position="116"/>
    </location>
    <ligand>
        <name>FAD</name>
        <dbReference type="ChEBI" id="CHEBI:57692"/>
    </ligand>
</feature>
<accession>A0A6I4W321</accession>
<keyword evidence="11 16" id="KW-0676">Redox-active center</keyword>
<dbReference type="PANTHER" id="PTHR22912:SF217">
    <property type="entry name" value="DIHYDROLIPOYL DEHYDROGENASE"/>
    <property type="match status" value="1"/>
</dbReference>
<evidence type="ECO:0000259" key="17">
    <source>
        <dbReference type="Pfam" id="PF02852"/>
    </source>
</evidence>
<dbReference type="GO" id="GO:0006103">
    <property type="term" value="P:2-oxoglutarate metabolic process"/>
    <property type="evidence" value="ECO:0007669"/>
    <property type="project" value="TreeGrafter"/>
</dbReference>
<feature type="binding site" evidence="14">
    <location>
        <position position="53"/>
    </location>
    <ligand>
        <name>FAD</name>
        <dbReference type="ChEBI" id="CHEBI:57692"/>
    </ligand>
</feature>
<evidence type="ECO:0000256" key="12">
    <source>
        <dbReference type="ARBA" id="ARBA00049187"/>
    </source>
</evidence>
<keyword evidence="5" id="KW-0963">Cytoplasm</keyword>
<evidence type="ECO:0000256" key="13">
    <source>
        <dbReference type="PIRSR" id="PIRSR000350-2"/>
    </source>
</evidence>
<keyword evidence="8 16" id="KW-0560">Oxidoreductase</keyword>
<dbReference type="GO" id="GO:0005737">
    <property type="term" value="C:cytoplasm"/>
    <property type="evidence" value="ECO:0007669"/>
    <property type="project" value="UniProtKB-SubCell"/>
</dbReference>
<sequence>MVDGGAYDIVVLGGGSGGYACALRAAELGRSVALVERDALGGTCLNRGCIPTKALLHAAEVADQTREAAAVGVKAVFEGVDIAAVHAYKDKVVSSTVKGLTGLIKSRGIDVVAGTGTLTGPTTVRVTGADGDRTLTAGHIVLATGSEPRSLPGLTIDGERVVSSDHALRLGRIPASVIVLGGGVIGVEFASVWKSFGADVTIVEALPHLLPLEEESSSKRLERAFRKRGIGFHLGTKVSGVKPTPGGVSVALEDGTALDAELLLVAIGRAPLSAGIGLETAGVATDRGFVTVDEFCRTNVPTISAVGDLVPTPQLAHVGFAEGILVAERLGGLSPRPIDYDGVPRITYSDPEVASVGLTTRAARERGHEINEVAYDLAGNPRSKILGTQGEVKVVAAVDGPVLGVHMVGARVGELIAEGQLIYNWEALPSEVASLIHPHPTQSEAVGEAHLALAGKPLHVHG</sequence>
<evidence type="ECO:0000313" key="20">
    <source>
        <dbReference type="Proteomes" id="UP000431901"/>
    </source>
</evidence>
<dbReference type="Gene3D" id="3.50.50.60">
    <property type="entry name" value="FAD/NAD(P)-binding domain"/>
    <property type="match status" value="2"/>
</dbReference>
<comment type="similarity">
    <text evidence="2 16">Belongs to the class-I pyridine nucleotide-disulfide oxidoreductase family.</text>
</comment>
<comment type="catalytic activity">
    <reaction evidence="12 16">
        <text>N(6)-[(R)-dihydrolipoyl]-L-lysyl-[protein] + NAD(+) = N(6)-[(R)-lipoyl]-L-lysyl-[protein] + NADH + H(+)</text>
        <dbReference type="Rhea" id="RHEA:15045"/>
        <dbReference type="Rhea" id="RHEA-COMP:10474"/>
        <dbReference type="Rhea" id="RHEA-COMP:10475"/>
        <dbReference type="ChEBI" id="CHEBI:15378"/>
        <dbReference type="ChEBI" id="CHEBI:57540"/>
        <dbReference type="ChEBI" id="CHEBI:57945"/>
        <dbReference type="ChEBI" id="CHEBI:83099"/>
        <dbReference type="ChEBI" id="CHEBI:83100"/>
        <dbReference type="EC" id="1.8.1.4"/>
    </reaction>
</comment>
<dbReference type="PANTHER" id="PTHR22912">
    <property type="entry name" value="DISULFIDE OXIDOREDUCTASE"/>
    <property type="match status" value="1"/>
</dbReference>
<feature type="binding site" evidence="14">
    <location>
        <begin position="181"/>
        <end position="188"/>
    </location>
    <ligand>
        <name>NAD(+)</name>
        <dbReference type="ChEBI" id="CHEBI:57540"/>
    </ligand>
</feature>
<dbReference type="EMBL" id="WUTW01000001">
    <property type="protein sequence ID" value="MXQ63873.1"/>
    <property type="molecule type" value="Genomic_DNA"/>
</dbReference>
<dbReference type="InterPro" id="IPR012999">
    <property type="entry name" value="Pyr_OxRdtase_I_AS"/>
</dbReference>
<dbReference type="Gene3D" id="3.30.390.30">
    <property type="match status" value="1"/>
</dbReference>
<dbReference type="InterPro" id="IPR036188">
    <property type="entry name" value="FAD/NAD-bd_sf"/>
</dbReference>
<gene>
    <name evidence="19" type="primary">lpdA</name>
    <name evidence="19" type="ORF">GQ466_07485</name>
</gene>
<comment type="subcellular location">
    <subcellularLocation>
        <location evidence="1">Cytoplasm</location>
    </subcellularLocation>
</comment>
<feature type="binding site" evidence="14">
    <location>
        <position position="308"/>
    </location>
    <ligand>
        <name>FAD</name>
        <dbReference type="ChEBI" id="CHEBI:57692"/>
    </ligand>
</feature>
<evidence type="ECO:0000313" key="19">
    <source>
        <dbReference type="EMBL" id="MXQ63873.1"/>
    </source>
</evidence>
<evidence type="ECO:0000256" key="7">
    <source>
        <dbReference type="ARBA" id="ARBA00022827"/>
    </source>
</evidence>
<evidence type="ECO:0000256" key="1">
    <source>
        <dbReference type="ARBA" id="ARBA00004496"/>
    </source>
</evidence>
<feature type="domain" description="Pyridine nucleotide-disulphide oxidoreductase dimerisation" evidence="17">
    <location>
        <begin position="343"/>
        <end position="449"/>
    </location>
</feature>
<dbReference type="InterPro" id="IPR001100">
    <property type="entry name" value="Pyr_nuc-diS_OxRdtase"/>
</dbReference>
<evidence type="ECO:0000259" key="18">
    <source>
        <dbReference type="Pfam" id="PF07992"/>
    </source>
</evidence>
<evidence type="ECO:0000256" key="8">
    <source>
        <dbReference type="ARBA" id="ARBA00023002"/>
    </source>
</evidence>
<evidence type="ECO:0000256" key="16">
    <source>
        <dbReference type="RuleBase" id="RU003692"/>
    </source>
</evidence>
<dbReference type="InterPro" id="IPR006258">
    <property type="entry name" value="Lipoamide_DH"/>
</dbReference>
<reference evidence="19 20" key="1">
    <citation type="submission" date="2019-12" db="EMBL/GenBank/DDBJ databases">
        <title>Nocardia macrotermitis sp. nov. and Nocardia aurantia sp. nov., isolated from the gut of the fungus growing-termite Macrotermes natalensis.</title>
        <authorList>
            <person name="Christine B."/>
            <person name="Rene B."/>
        </authorList>
    </citation>
    <scope>NUCLEOTIDE SEQUENCE [LARGE SCALE GENOMIC DNA]</scope>
    <source>
        <strain evidence="19 20">DSM 102126</strain>
    </source>
</reference>
<evidence type="ECO:0000256" key="10">
    <source>
        <dbReference type="ARBA" id="ARBA00023157"/>
    </source>
</evidence>
<keyword evidence="20" id="KW-1185">Reference proteome</keyword>
<proteinExistence type="inferred from homology"/>
<dbReference type="Proteomes" id="UP000431901">
    <property type="component" value="Unassembled WGS sequence"/>
</dbReference>
<keyword evidence="6 16" id="KW-0285">Flavoprotein</keyword>
<dbReference type="GO" id="GO:0004148">
    <property type="term" value="F:dihydrolipoyl dehydrogenase (NADH) activity"/>
    <property type="evidence" value="ECO:0007669"/>
    <property type="project" value="UniProtKB-EC"/>
</dbReference>
<dbReference type="Pfam" id="PF02852">
    <property type="entry name" value="Pyr_redox_dim"/>
    <property type="match status" value="1"/>
</dbReference>
<evidence type="ECO:0000256" key="3">
    <source>
        <dbReference type="ARBA" id="ARBA00012608"/>
    </source>
</evidence>
<evidence type="ECO:0000256" key="11">
    <source>
        <dbReference type="ARBA" id="ARBA00023284"/>
    </source>
</evidence>
<keyword evidence="10" id="KW-1015">Disulfide bond</keyword>
<name>A0A6I4W321_9ACTN</name>
<evidence type="ECO:0000256" key="14">
    <source>
        <dbReference type="PIRSR" id="PIRSR000350-3"/>
    </source>
</evidence>
<feature type="domain" description="FAD/NAD(P)-binding" evidence="18">
    <location>
        <begin position="7"/>
        <end position="323"/>
    </location>
</feature>
<feature type="binding site" evidence="14">
    <location>
        <begin position="144"/>
        <end position="146"/>
    </location>
    <ligand>
        <name>FAD</name>
        <dbReference type="ChEBI" id="CHEBI:57692"/>
    </ligand>
</feature>
<feature type="binding site" evidence="14">
    <location>
        <position position="268"/>
    </location>
    <ligand>
        <name>NAD(+)</name>
        <dbReference type="ChEBI" id="CHEBI:57540"/>
    </ligand>
</feature>
<dbReference type="SUPFAM" id="SSF55424">
    <property type="entry name" value="FAD/NAD-linked reductases, dimerisation (C-terminal) domain"/>
    <property type="match status" value="1"/>
</dbReference>
<protein>
    <recommendedName>
        <fullName evidence="4 16">Dihydrolipoyl dehydrogenase</fullName>
        <ecNumber evidence="3 16">1.8.1.4</ecNumber>
    </recommendedName>
</protein>
<dbReference type="SUPFAM" id="SSF51905">
    <property type="entry name" value="FAD/NAD(P)-binding domain"/>
    <property type="match status" value="1"/>
</dbReference>
<dbReference type="InterPro" id="IPR016156">
    <property type="entry name" value="FAD/NAD-linked_Rdtase_dimer_sf"/>
</dbReference>
<dbReference type="FunFam" id="3.30.390.30:FF:000001">
    <property type="entry name" value="Dihydrolipoyl dehydrogenase"/>
    <property type="match status" value="1"/>
</dbReference>
<evidence type="ECO:0000256" key="6">
    <source>
        <dbReference type="ARBA" id="ARBA00022630"/>
    </source>
</evidence>
<keyword evidence="14" id="KW-0547">Nucleotide-binding</keyword>
<comment type="caution">
    <text evidence="19">The sequence shown here is derived from an EMBL/GenBank/DDBJ whole genome shotgun (WGS) entry which is preliminary data.</text>
</comment>
<evidence type="ECO:0000256" key="4">
    <source>
        <dbReference type="ARBA" id="ARBA00016961"/>
    </source>
</evidence>
<dbReference type="OrthoDB" id="9800167at2"/>
<keyword evidence="7 14" id="KW-0274">FAD</keyword>
<dbReference type="PRINTS" id="PR00411">
    <property type="entry name" value="PNDRDTASEI"/>
</dbReference>
<keyword evidence="9 14" id="KW-0520">NAD</keyword>
<dbReference type="AlphaFoldDB" id="A0A6I4W321"/>
<dbReference type="NCBIfam" id="TIGR01350">
    <property type="entry name" value="lipoamide_DH"/>
    <property type="match status" value="1"/>
</dbReference>
<evidence type="ECO:0000256" key="2">
    <source>
        <dbReference type="ARBA" id="ARBA00007532"/>
    </source>
</evidence>
<feature type="disulfide bond" description="Redox-active" evidence="15">
    <location>
        <begin position="44"/>
        <end position="49"/>
    </location>
</feature>
<dbReference type="PRINTS" id="PR00368">
    <property type="entry name" value="FADPNR"/>
</dbReference>
<evidence type="ECO:0000256" key="5">
    <source>
        <dbReference type="ARBA" id="ARBA00022490"/>
    </source>
</evidence>
<feature type="active site" description="Proton acceptor" evidence="13">
    <location>
        <position position="439"/>
    </location>
</feature>
<feature type="binding site" evidence="14">
    <location>
        <position position="204"/>
    </location>
    <ligand>
        <name>NAD(+)</name>
        <dbReference type="ChEBI" id="CHEBI:57540"/>
    </ligand>
</feature>
<evidence type="ECO:0000256" key="15">
    <source>
        <dbReference type="PIRSR" id="PIRSR000350-4"/>
    </source>
</evidence>
<comment type="miscellaneous">
    <text evidence="16">The active site is a redox-active disulfide bond.</text>
</comment>
<dbReference type="InterPro" id="IPR004099">
    <property type="entry name" value="Pyr_nucl-diS_OxRdtase_dimer"/>
</dbReference>
<dbReference type="PIRSF" id="PIRSF000350">
    <property type="entry name" value="Mercury_reductase_MerA"/>
    <property type="match status" value="1"/>
</dbReference>
<comment type="cofactor">
    <cofactor evidence="14 16">
        <name>FAD</name>
        <dbReference type="ChEBI" id="CHEBI:57692"/>
    </cofactor>
    <text evidence="14 16">Binds 1 FAD per subunit.</text>
</comment>
<dbReference type="Pfam" id="PF07992">
    <property type="entry name" value="Pyr_redox_2"/>
    <property type="match status" value="1"/>
</dbReference>
<dbReference type="GO" id="GO:0050660">
    <property type="term" value="F:flavin adenine dinucleotide binding"/>
    <property type="evidence" value="ECO:0007669"/>
    <property type="project" value="InterPro"/>
</dbReference>
<dbReference type="InterPro" id="IPR023753">
    <property type="entry name" value="FAD/NAD-binding_dom"/>
</dbReference>
<organism evidence="19 20">
    <name type="scientific">Actinomadura rayongensis</name>
    <dbReference type="NCBI Taxonomy" id="1429076"/>
    <lineage>
        <taxon>Bacteria</taxon>
        <taxon>Bacillati</taxon>
        <taxon>Actinomycetota</taxon>
        <taxon>Actinomycetes</taxon>
        <taxon>Streptosporangiales</taxon>
        <taxon>Thermomonosporaceae</taxon>
        <taxon>Actinomadura</taxon>
    </lineage>
</organism>